<dbReference type="Proteomes" id="UP000554004">
    <property type="component" value="Unassembled WGS sequence"/>
</dbReference>
<dbReference type="SUPFAM" id="SSF46785">
    <property type="entry name" value="Winged helix' DNA-binding domain"/>
    <property type="match status" value="1"/>
</dbReference>
<evidence type="ECO:0000256" key="1">
    <source>
        <dbReference type="ARBA" id="ARBA00022491"/>
    </source>
</evidence>
<dbReference type="SUPFAM" id="SSF55781">
    <property type="entry name" value="GAF domain-like"/>
    <property type="match status" value="1"/>
</dbReference>
<dbReference type="InterPro" id="IPR036390">
    <property type="entry name" value="WH_DNA-bd_sf"/>
</dbReference>
<dbReference type="AlphaFoldDB" id="A0A847ESJ2"/>
<sequence length="242" mass="27480">MQSITERQKEILMAIIREFMKNADEVGSLALLEKYDLGVSSATVRNEMARLMDLGLLEKSHISSGRYPTDLALRMYVSNILGSSSLNPMVTIEIRQGIFRDRFSKETVIDSILKIVSDETESVAFIFLDGISRYWGISELFKYEELREWEKIQRVVNILEDANFLNNMMKKYSSSGVSLIIGEESGIKGMDQCAMAFTQLPFWNTSNAHIGVIGSKRMDYAKCVPSLREVQNSMRNAMSGWN</sequence>
<dbReference type="InterPro" id="IPR002571">
    <property type="entry name" value="HrcA"/>
</dbReference>
<dbReference type="PANTHER" id="PTHR34824:SF1">
    <property type="entry name" value="HEAT-INDUCIBLE TRANSCRIPTION REPRESSOR HRCA"/>
    <property type="match status" value="1"/>
</dbReference>
<proteinExistence type="predicted"/>
<keyword evidence="1" id="KW-0678">Repressor</keyword>
<dbReference type="Pfam" id="PF01628">
    <property type="entry name" value="HrcA"/>
    <property type="match status" value="1"/>
</dbReference>
<gene>
    <name evidence="6" type="ORF">GX618_00575</name>
</gene>
<evidence type="ECO:0000256" key="3">
    <source>
        <dbReference type="ARBA" id="ARBA00023016"/>
    </source>
</evidence>
<feature type="domain" description="Heat-inducible transcription repressor HrcA C-terminal" evidence="5">
    <location>
        <begin position="132"/>
        <end position="224"/>
    </location>
</feature>
<dbReference type="InterPro" id="IPR036388">
    <property type="entry name" value="WH-like_DNA-bd_sf"/>
</dbReference>
<dbReference type="EMBL" id="JAAZAL010000020">
    <property type="protein sequence ID" value="NLE30757.1"/>
    <property type="molecule type" value="Genomic_DNA"/>
</dbReference>
<organism evidence="6 7">
    <name type="scientific">Candidatus Dojkabacteria bacterium</name>
    <dbReference type="NCBI Taxonomy" id="2099670"/>
    <lineage>
        <taxon>Bacteria</taxon>
        <taxon>Candidatus Dojkabacteria</taxon>
    </lineage>
</organism>
<evidence type="ECO:0000313" key="7">
    <source>
        <dbReference type="Proteomes" id="UP000554004"/>
    </source>
</evidence>
<evidence type="ECO:0000313" key="6">
    <source>
        <dbReference type="EMBL" id="NLE30757.1"/>
    </source>
</evidence>
<evidence type="ECO:0000256" key="4">
    <source>
        <dbReference type="ARBA" id="ARBA00023163"/>
    </source>
</evidence>
<keyword evidence="2" id="KW-0805">Transcription regulation</keyword>
<protein>
    <recommendedName>
        <fullName evidence="5">Heat-inducible transcription repressor HrcA C-terminal domain-containing protein</fullName>
    </recommendedName>
</protein>
<name>A0A847ESJ2_9BACT</name>
<dbReference type="PANTHER" id="PTHR34824">
    <property type="entry name" value="HEAT-INDUCIBLE TRANSCRIPTION REPRESSOR HRCA"/>
    <property type="match status" value="1"/>
</dbReference>
<dbReference type="Gene3D" id="3.30.450.40">
    <property type="match status" value="1"/>
</dbReference>
<evidence type="ECO:0000256" key="2">
    <source>
        <dbReference type="ARBA" id="ARBA00023015"/>
    </source>
</evidence>
<dbReference type="InterPro" id="IPR029016">
    <property type="entry name" value="GAF-like_dom_sf"/>
</dbReference>
<evidence type="ECO:0000259" key="5">
    <source>
        <dbReference type="Pfam" id="PF01628"/>
    </source>
</evidence>
<dbReference type="GO" id="GO:0045892">
    <property type="term" value="P:negative regulation of DNA-templated transcription"/>
    <property type="evidence" value="ECO:0007669"/>
    <property type="project" value="TreeGrafter"/>
</dbReference>
<dbReference type="Gene3D" id="1.10.10.10">
    <property type="entry name" value="Winged helix-like DNA-binding domain superfamily/Winged helix DNA-binding domain"/>
    <property type="match status" value="1"/>
</dbReference>
<comment type="caution">
    <text evidence="6">The sequence shown here is derived from an EMBL/GenBank/DDBJ whole genome shotgun (WGS) entry which is preliminary data.</text>
</comment>
<keyword evidence="3" id="KW-0346">Stress response</keyword>
<dbReference type="GO" id="GO:0003677">
    <property type="term" value="F:DNA binding"/>
    <property type="evidence" value="ECO:0007669"/>
    <property type="project" value="InterPro"/>
</dbReference>
<reference evidence="6 7" key="1">
    <citation type="journal article" date="2020" name="Biotechnol. Biofuels">
        <title>New insights from the biogas microbiome by comprehensive genome-resolved metagenomics of nearly 1600 species originating from multiple anaerobic digesters.</title>
        <authorList>
            <person name="Campanaro S."/>
            <person name="Treu L."/>
            <person name="Rodriguez-R L.M."/>
            <person name="Kovalovszki A."/>
            <person name="Ziels R.M."/>
            <person name="Maus I."/>
            <person name="Zhu X."/>
            <person name="Kougias P.G."/>
            <person name="Basile A."/>
            <person name="Luo G."/>
            <person name="Schluter A."/>
            <person name="Konstantinidis K.T."/>
            <person name="Angelidaki I."/>
        </authorList>
    </citation>
    <scope>NUCLEOTIDE SEQUENCE [LARGE SCALE GENOMIC DNA]</scope>
    <source>
        <strain evidence="6">AS06rmzACSIP_421</strain>
    </source>
</reference>
<keyword evidence="4" id="KW-0804">Transcription</keyword>
<dbReference type="InterPro" id="IPR021153">
    <property type="entry name" value="HrcA_C"/>
</dbReference>
<accession>A0A847ESJ2</accession>